<feature type="compositionally biased region" description="Basic and acidic residues" evidence="1">
    <location>
        <begin position="1"/>
        <end position="15"/>
    </location>
</feature>
<feature type="compositionally biased region" description="Basic residues" evidence="1">
    <location>
        <begin position="54"/>
        <end position="69"/>
    </location>
</feature>
<evidence type="ECO:0000313" key="2">
    <source>
        <dbReference type="EMBL" id="JAD20269.1"/>
    </source>
</evidence>
<organism evidence="2">
    <name type="scientific">Arundo donax</name>
    <name type="common">Giant reed</name>
    <name type="synonym">Donax arundinaceus</name>
    <dbReference type="NCBI Taxonomy" id="35708"/>
    <lineage>
        <taxon>Eukaryota</taxon>
        <taxon>Viridiplantae</taxon>
        <taxon>Streptophyta</taxon>
        <taxon>Embryophyta</taxon>
        <taxon>Tracheophyta</taxon>
        <taxon>Spermatophyta</taxon>
        <taxon>Magnoliopsida</taxon>
        <taxon>Liliopsida</taxon>
        <taxon>Poales</taxon>
        <taxon>Poaceae</taxon>
        <taxon>PACMAD clade</taxon>
        <taxon>Arundinoideae</taxon>
        <taxon>Arundineae</taxon>
        <taxon>Arundo</taxon>
    </lineage>
</organism>
<dbReference type="AlphaFoldDB" id="A0A0A8Y3A3"/>
<dbReference type="EMBL" id="GBRH01277626">
    <property type="protein sequence ID" value="JAD20269.1"/>
    <property type="molecule type" value="Transcribed_RNA"/>
</dbReference>
<name>A0A0A8Y3A3_ARUDO</name>
<sequence length="69" mass="7868">MREGREEECNGERGGARAPWRGTWRGSSHGTRHLWPSRCRLGRVARGRGDGRRRTAGGRTRARKVGNRR</sequence>
<protein>
    <submittedName>
        <fullName evidence="2">Uncharacterized protein</fullName>
    </submittedName>
</protein>
<proteinExistence type="predicted"/>
<feature type="region of interest" description="Disordered" evidence="1">
    <location>
        <begin position="44"/>
        <end position="69"/>
    </location>
</feature>
<feature type="region of interest" description="Disordered" evidence="1">
    <location>
        <begin position="1"/>
        <end position="31"/>
    </location>
</feature>
<accession>A0A0A8Y3A3</accession>
<reference evidence="2" key="2">
    <citation type="journal article" date="2015" name="Data Brief">
        <title>Shoot transcriptome of the giant reed, Arundo donax.</title>
        <authorList>
            <person name="Barrero R.A."/>
            <person name="Guerrero F.D."/>
            <person name="Moolhuijzen P."/>
            <person name="Goolsby J.A."/>
            <person name="Tidwell J."/>
            <person name="Bellgard S.E."/>
            <person name="Bellgard M.I."/>
        </authorList>
    </citation>
    <scope>NUCLEOTIDE SEQUENCE</scope>
    <source>
        <tissue evidence="2">Shoot tissue taken approximately 20 cm above the soil surface</tissue>
    </source>
</reference>
<evidence type="ECO:0000256" key="1">
    <source>
        <dbReference type="SAM" id="MobiDB-lite"/>
    </source>
</evidence>
<reference evidence="2" key="1">
    <citation type="submission" date="2014-09" db="EMBL/GenBank/DDBJ databases">
        <authorList>
            <person name="Magalhaes I.L.F."/>
            <person name="Oliveira U."/>
            <person name="Santos F.R."/>
            <person name="Vidigal T.H.D.A."/>
            <person name="Brescovit A.D."/>
            <person name="Santos A.J."/>
        </authorList>
    </citation>
    <scope>NUCLEOTIDE SEQUENCE</scope>
    <source>
        <tissue evidence="2">Shoot tissue taken approximately 20 cm above the soil surface</tissue>
    </source>
</reference>